<proteinExistence type="predicted"/>
<evidence type="ECO:0000313" key="1">
    <source>
        <dbReference type="EMBL" id="JAH54560.1"/>
    </source>
</evidence>
<sequence length="53" mass="5963">MPCIAPVEWKSRFVWFKIISLALHVSVPAWTFASPCKPSGACDKFIFSLFKSS</sequence>
<organism evidence="1">
    <name type="scientific">Anguilla anguilla</name>
    <name type="common">European freshwater eel</name>
    <name type="synonym">Muraena anguilla</name>
    <dbReference type="NCBI Taxonomy" id="7936"/>
    <lineage>
        <taxon>Eukaryota</taxon>
        <taxon>Metazoa</taxon>
        <taxon>Chordata</taxon>
        <taxon>Craniata</taxon>
        <taxon>Vertebrata</taxon>
        <taxon>Euteleostomi</taxon>
        <taxon>Actinopterygii</taxon>
        <taxon>Neopterygii</taxon>
        <taxon>Teleostei</taxon>
        <taxon>Anguilliformes</taxon>
        <taxon>Anguillidae</taxon>
        <taxon>Anguilla</taxon>
    </lineage>
</organism>
<dbReference type="AlphaFoldDB" id="A0A0E9TNU9"/>
<accession>A0A0E9TNU9</accession>
<protein>
    <submittedName>
        <fullName evidence="1">Uncharacterized protein</fullName>
    </submittedName>
</protein>
<reference evidence="1" key="1">
    <citation type="submission" date="2014-11" db="EMBL/GenBank/DDBJ databases">
        <authorList>
            <person name="Amaro Gonzalez C."/>
        </authorList>
    </citation>
    <scope>NUCLEOTIDE SEQUENCE</scope>
</reference>
<name>A0A0E9TNU9_ANGAN</name>
<reference evidence="1" key="2">
    <citation type="journal article" date="2015" name="Fish Shellfish Immunol.">
        <title>Early steps in the European eel (Anguilla anguilla)-Vibrio vulnificus interaction in the gills: Role of the RtxA13 toxin.</title>
        <authorList>
            <person name="Callol A."/>
            <person name="Pajuelo D."/>
            <person name="Ebbesson L."/>
            <person name="Teles M."/>
            <person name="MacKenzie S."/>
            <person name="Amaro C."/>
        </authorList>
    </citation>
    <scope>NUCLEOTIDE SEQUENCE</scope>
</reference>
<dbReference type="EMBL" id="GBXM01054017">
    <property type="protein sequence ID" value="JAH54560.1"/>
    <property type="molecule type" value="Transcribed_RNA"/>
</dbReference>